<feature type="transmembrane region" description="Helical" evidence="1">
    <location>
        <begin position="152"/>
        <end position="176"/>
    </location>
</feature>
<keyword evidence="1" id="KW-0812">Transmembrane</keyword>
<evidence type="ECO:0000256" key="1">
    <source>
        <dbReference type="SAM" id="Phobius"/>
    </source>
</evidence>
<dbReference type="RefSeq" id="WP_073049123.1">
    <property type="nucleotide sequence ID" value="NZ_FQZL01000010.1"/>
</dbReference>
<dbReference type="STRING" id="1121476.SAMN02745751_01665"/>
<feature type="transmembrane region" description="Helical" evidence="1">
    <location>
        <begin position="66"/>
        <end position="83"/>
    </location>
</feature>
<proteinExistence type="predicted"/>
<dbReference type="EMBL" id="FQZL01000010">
    <property type="protein sequence ID" value="SHJ06759.1"/>
    <property type="molecule type" value="Genomic_DNA"/>
</dbReference>
<keyword evidence="1" id="KW-1133">Transmembrane helix</keyword>
<evidence type="ECO:0000313" key="3">
    <source>
        <dbReference type="EMBL" id="SHJ06759.1"/>
    </source>
</evidence>
<sequence>MNEYIDTACPKCGELYLPGDLFCSKCGYEFNLVEKNENEKQYIGKNSQYYSNKFFEMRVVHKDTSWNWAAFLFPAYWCIYRKMYFYGFGLLLLQYVLKFAFLFGNIMNVAIGIAFGVYANHIYMQHVEQLVDKHQVLEEDQKKKHINQYGGVNLVALIAVIVGTFSLAVAAVLLGFEIYSLC</sequence>
<evidence type="ECO:0000313" key="4">
    <source>
        <dbReference type="Proteomes" id="UP000184052"/>
    </source>
</evidence>
<feature type="transmembrane region" description="Helical" evidence="1">
    <location>
        <begin position="95"/>
        <end position="119"/>
    </location>
</feature>
<gene>
    <name evidence="3" type="ORF">SAMN02745751_01665</name>
</gene>
<reference evidence="3 4" key="1">
    <citation type="submission" date="2016-11" db="EMBL/GenBank/DDBJ databases">
        <authorList>
            <person name="Jaros S."/>
            <person name="Januszkiewicz K."/>
            <person name="Wedrychowicz H."/>
        </authorList>
    </citation>
    <scope>NUCLEOTIDE SEQUENCE [LARGE SCALE GENOMIC DNA]</scope>
    <source>
        <strain evidence="3 4">DSM 17477</strain>
    </source>
</reference>
<feature type="domain" description="Zinc-ribbon" evidence="2">
    <location>
        <begin position="9"/>
        <end position="29"/>
    </location>
</feature>
<keyword evidence="1" id="KW-0472">Membrane</keyword>
<keyword evidence="4" id="KW-1185">Reference proteome</keyword>
<name>A0A1M6GA08_9FIRM</name>
<evidence type="ECO:0000259" key="2">
    <source>
        <dbReference type="Pfam" id="PF13240"/>
    </source>
</evidence>
<dbReference type="InterPro" id="IPR026870">
    <property type="entry name" value="Zinc_ribbon_dom"/>
</dbReference>
<organism evidence="3 4">
    <name type="scientific">Dethiosulfatibacter aminovorans DSM 17477</name>
    <dbReference type="NCBI Taxonomy" id="1121476"/>
    <lineage>
        <taxon>Bacteria</taxon>
        <taxon>Bacillati</taxon>
        <taxon>Bacillota</taxon>
        <taxon>Tissierellia</taxon>
        <taxon>Dethiosulfatibacter</taxon>
    </lineage>
</organism>
<protein>
    <submittedName>
        <fullName evidence="3">Zinc-ribbon domain-containing protein</fullName>
    </submittedName>
</protein>
<dbReference type="Pfam" id="PF10947">
    <property type="entry name" value="DUF2628"/>
    <property type="match status" value="1"/>
</dbReference>
<accession>A0A1M6GA08</accession>
<dbReference type="AlphaFoldDB" id="A0A1M6GA08"/>
<dbReference type="InterPro" id="IPR024399">
    <property type="entry name" value="DUF2628"/>
</dbReference>
<dbReference type="Pfam" id="PF13240">
    <property type="entry name" value="Zn_Ribbon_1"/>
    <property type="match status" value="1"/>
</dbReference>
<dbReference type="Proteomes" id="UP000184052">
    <property type="component" value="Unassembled WGS sequence"/>
</dbReference>